<evidence type="ECO:0000259" key="16">
    <source>
        <dbReference type="Pfam" id="PF17900"/>
    </source>
</evidence>
<evidence type="ECO:0000256" key="9">
    <source>
        <dbReference type="PIRSR" id="PIRSR634016-1"/>
    </source>
</evidence>
<keyword evidence="3 12" id="KW-0031">Aminopeptidase</keyword>
<evidence type="ECO:0000256" key="1">
    <source>
        <dbReference type="ARBA" id="ARBA00004609"/>
    </source>
</evidence>
<dbReference type="OrthoDB" id="10031169at2759"/>
<comment type="caution">
    <text evidence="17">The sequence shown here is derived from an EMBL/GenBank/DDBJ whole genome shotgun (WGS) entry which is preliminary data.</text>
</comment>
<feature type="domain" description="Aminopeptidase N-like N-terminal" evidence="16">
    <location>
        <begin position="39"/>
        <end position="221"/>
    </location>
</feature>
<feature type="binding site" evidence="10">
    <location>
        <position position="333"/>
    </location>
    <ligand>
        <name>Zn(2+)</name>
        <dbReference type="ChEBI" id="CHEBI:29105"/>
        <note>catalytic</note>
    </ligand>
</feature>
<dbReference type="PRINTS" id="PR00756">
    <property type="entry name" value="ALADIPTASE"/>
</dbReference>
<dbReference type="GO" id="GO:0043171">
    <property type="term" value="P:peptide catabolic process"/>
    <property type="evidence" value="ECO:0007669"/>
    <property type="project" value="TreeGrafter"/>
</dbReference>
<evidence type="ECO:0000259" key="15">
    <source>
        <dbReference type="Pfam" id="PF11838"/>
    </source>
</evidence>
<evidence type="ECO:0000256" key="6">
    <source>
        <dbReference type="ARBA" id="ARBA00022801"/>
    </source>
</evidence>
<evidence type="ECO:0000256" key="3">
    <source>
        <dbReference type="ARBA" id="ARBA00022438"/>
    </source>
</evidence>
<evidence type="ECO:0000313" key="18">
    <source>
        <dbReference type="Proteomes" id="UP000288716"/>
    </source>
</evidence>
<dbReference type="InterPro" id="IPR001930">
    <property type="entry name" value="Peptidase_M1"/>
</dbReference>
<keyword evidence="5 10" id="KW-0479">Metal-binding</keyword>
<dbReference type="GO" id="GO:0042277">
    <property type="term" value="F:peptide binding"/>
    <property type="evidence" value="ECO:0007669"/>
    <property type="project" value="TreeGrafter"/>
</dbReference>
<evidence type="ECO:0000256" key="7">
    <source>
        <dbReference type="ARBA" id="ARBA00022833"/>
    </source>
</evidence>
<dbReference type="Gene3D" id="2.60.40.1730">
    <property type="entry name" value="tricorn interacting facor f3 domain"/>
    <property type="match status" value="1"/>
</dbReference>
<keyword evidence="4 12" id="KW-0645">Protease</keyword>
<dbReference type="SUPFAM" id="SSF55486">
    <property type="entry name" value="Metalloproteases ('zincins'), catalytic domain"/>
    <property type="match status" value="1"/>
</dbReference>
<dbReference type="EMBL" id="NCKV01003061">
    <property type="protein sequence ID" value="RWS26100.1"/>
    <property type="molecule type" value="Genomic_DNA"/>
</dbReference>
<evidence type="ECO:0000256" key="2">
    <source>
        <dbReference type="ARBA" id="ARBA00010136"/>
    </source>
</evidence>
<dbReference type="GO" id="GO:0006508">
    <property type="term" value="P:proteolysis"/>
    <property type="evidence" value="ECO:0007669"/>
    <property type="project" value="UniProtKB-KW"/>
</dbReference>
<dbReference type="AlphaFoldDB" id="A0A443SF08"/>
<protein>
    <recommendedName>
        <fullName evidence="12">Aminopeptidase</fullName>
        <ecNumber evidence="12">3.4.11.-</ecNumber>
    </recommendedName>
</protein>
<keyword evidence="6 12" id="KW-0378">Hydrolase</keyword>
<organism evidence="17 18">
    <name type="scientific">Leptotrombidium deliense</name>
    <dbReference type="NCBI Taxonomy" id="299467"/>
    <lineage>
        <taxon>Eukaryota</taxon>
        <taxon>Metazoa</taxon>
        <taxon>Ecdysozoa</taxon>
        <taxon>Arthropoda</taxon>
        <taxon>Chelicerata</taxon>
        <taxon>Arachnida</taxon>
        <taxon>Acari</taxon>
        <taxon>Acariformes</taxon>
        <taxon>Trombidiformes</taxon>
        <taxon>Prostigmata</taxon>
        <taxon>Anystina</taxon>
        <taxon>Parasitengona</taxon>
        <taxon>Trombiculoidea</taxon>
        <taxon>Trombiculidae</taxon>
        <taxon>Leptotrombidium</taxon>
    </lineage>
</organism>
<feature type="binding site" evidence="10">
    <location>
        <position position="352"/>
    </location>
    <ligand>
        <name>Zn(2+)</name>
        <dbReference type="ChEBI" id="CHEBI:29105"/>
        <note>catalytic</note>
    </ligand>
</feature>
<sequence length="887" mass="100997">MNVAYFVTLVFSLNLICKSLAESGCGKLTNFQLPRSVIPEHYDLTLRPDLNSRTFTGSENILVTLIKESSEITLHSRELNILSAVFISSNSADALHCEVNYCKDEQTVTFQLPQRVIGSGTLSIEFTGKLNNQAVGGFYASKYYAGNTSRYEAVTQFEPMGARRAIPCFDEPNMKATFSASLIVPNDRVALSNMPQISNTSVSETESKISFSKSPRMSTYLLAFAVGEYEFLERYTSDGKVKIRAYTPLGEKEKGSFALDTAVRAVDYFQEYFGVEYPLPKLDLIAISEFDAGAMENWGLITYKQVLLVMDTKTASLKQRQSVAYVTVHEVAHQWFGNLVTMDWWSQIWLNEGFAAFMHTFGTGRLFPGWNFGNRFLVNDYEHSLYADSLSNSHAIEMHITDPSRLYELFDTITYSKGASIIRMLVEWIGEEDFKRGLTLYFNRFKYKNTKSDDLWTALADISHKPVKDVMSTWILQKGYPYLKVIVENNSLFITQSHFTLNQTLKDPKKLWKIPIIFSVGNEKRKTLIIFDKSAKIDIPVSEAEALHNLSVNFNLGAVGFYRTQYTREMYENMFTRIKNKEIEAKDRFSIINDLFAFSTTNIESSVYYLKFLDAFQGEDELFIWQAIANSLSEFNMILSHIGCEEYFKKYNRNLMRNAYTKSSLKAATDENSGSLYSLLYARLGVAGDESIVQNATQQFEKAHAKALTINPNHKMSVYTVVASSSSPEIFNKLLDLYKQNKNNPSERSVLSNVLGLTNDEKLLDEVLKFSITNDVGVSDTVSILDSVCHSPIGRQKAWKFFTRNFELFKKRYEGGIEVTRLIRGITSSFTTFEKADEIDAFFKDNDLSGIESTLKNSLEMVRMRADWLRRDAADVCDYLKKVTQDL</sequence>
<feature type="domain" description="ERAP1-like C-terminal" evidence="15">
    <location>
        <begin position="552"/>
        <end position="863"/>
    </location>
</feature>
<dbReference type="Gene3D" id="2.60.40.1910">
    <property type="match status" value="1"/>
</dbReference>
<dbReference type="Gene3D" id="1.10.390.10">
    <property type="entry name" value="Neutral Protease Domain 2"/>
    <property type="match status" value="1"/>
</dbReference>
<name>A0A443SF08_9ACAR</name>
<dbReference type="EC" id="3.4.11.-" evidence="12"/>
<evidence type="ECO:0000259" key="14">
    <source>
        <dbReference type="Pfam" id="PF01433"/>
    </source>
</evidence>
<dbReference type="Pfam" id="PF01433">
    <property type="entry name" value="Peptidase_M1"/>
    <property type="match status" value="1"/>
</dbReference>
<dbReference type="VEuPathDB" id="VectorBase:LDEU005939"/>
<dbReference type="FunFam" id="1.10.390.10:FF:000001">
    <property type="entry name" value="Aminopeptidase"/>
    <property type="match status" value="1"/>
</dbReference>
<feature type="site" description="Transition state stabilizer" evidence="11">
    <location>
        <position position="415"/>
    </location>
</feature>
<keyword evidence="13" id="KW-0732">Signal</keyword>
<proteinExistence type="inferred from homology"/>
<feature type="active site" description="Proton acceptor" evidence="9">
    <location>
        <position position="330"/>
    </location>
</feature>
<dbReference type="SUPFAM" id="SSF63737">
    <property type="entry name" value="Leukotriene A4 hydrolase N-terminal domain"/>
    <property type="match status" value="1"/>
</dbReference>
<evidence type="ECO:0000256" key="11">
    <source>
        <dbReference type="PIRSR" id="PIRSR634016-4"/>
    </source>
</evidence>
<dbReference type="InterPro" id="IPR042097">
    <property type="entry name" value="Aminopeptidase_N-like_N_sf"/>
</dbReference>
<evidence type="ECO:0000256" key="5">
    <source>
        <dbReference type="ARBA" id="ARBA00022723"/>
    </source>
</evidence>
<dbReference type="PANTHER" id="PTHR11533">
    <property type="entry name" value="PROTEASE M1 ZINC METALLOPROTEASE"/>
    <property type="match status" value="1"/>
</dbReference>
<evidence type="ECO:0000256" key="10">
    <source>
        <dbReference type="PIRSR" id="PIRSR634016-3"/>
    </source>
</evidence>
<dbReference type="Pfam" id="PF11838">
    <property type="entry name" value="ERAP1_C"/>
    <property type="match status" value="1"/>
</dbReference>
<keyword evidence="7 10" id="KW-0862">Zinc</keyword>
<comment type="cofactor">
    <cofactor evidence="10 12">
        <name>Zn(2+)</name>
        <dbReference type="ChEBI" id="CHEBI:29105"/>
    </cofactor>
    <text evidence="10 12">Binds 1 zinc ion per subunit.</text>
</comment>
<dbReference type="InterPro" id="IPR034016">
    <property type="entry name" value="M1_APN-typ"/>
</dbReference>
<comment type="subcellular location">
    <subcellularLocation>
        <location evidence="1">Cell membrane</location>
        <topology evidence="1">Lipid-anchor</topology>
        <topology evidence="1">GPI-anchor</topology>
    </subcellularLocation>
</comment>
<evidence type="ECO:0000256" key="8">
    <source>
        <dbReference type="ARBA" id="ARBA00023049"/>
    </source>
</evidence>
<dbReference type="InterPro" id="IPR050344">
    <property type="entry name" value="Peptidase_M1_aminopeptidases"/>
</dbReference>
<dbReference type="GO" id="GO:0070006">
    <property type="term" value="F:metalloaminopeptidase activity"/>
    <property type="evidence" value="ECO:0007669"/>
    <property type="project" value="TreeGrafter"/>
</dbReference>
<feature type="domain" description="Peptidase M1 membrane alanine aminopeptidase" evidence="14">
    <location>
        <begin position="257"/>
        <end position="474"/>
    </location>
</feature>
<feature type="signal peptide" evidence="13">
    <location>
        <begin position="1"/>
        <end position="21"/>
    </location>
</feature>
<feature type="binding site" evidence="10">
    <location>
        <position position="329"/>
    </location>
    <ligand>
        <name>Zn(2+)</name>
        <dbReference type="ChEBI" id="CHEBI:29105"/>
        <note>catalytic</note>
    </ligand>
</feature>
<evidence type="ECO:0000256" key="12">
    <source>
        <dbReference type="RuleBase" id="RU364040"/>
    </source>
</evidence>
<comment type="similarity">
    <text evidence="2 12">Belongs to the peptidase M1 family.</text>
</comment>
<dbReference type="CDD" id="cd09601">
    <property type="entry name" value="M1_APN-Q_like"/>
    <property type="match status" value="1"/>
</dbReference>
<dbReference type="GO" id="GO:0005737">
    <property type="term" value="C:cytoplasm"/>
    <property type="evidence" value="ECO:0007669"/>
    <property type="project" value="TreeGrafter"/>
</dbReference>
<dbReference type="GO" id="GO:0008270">
    <property type="term" value="F:zinc ion binding"/>
    <property type="evidence" value="ECO:0007669"/>
    <property type="project" value="UniProtKB-UniRule"/>
</dbReference>
<dbReference type="PANTHER" id="PTHR11533:SF174">
    <property type="entry name" value="PUROMYCIN-SENSITIVE AMINOPEPTIDASE-RELATED"/>
    <property type="match status" value="1"/>
</dbReference>
<dbReference type="InterPro" id="IPR014782">
    <property type="entry name" value="Peptidase_M1_dom"/>
</dbReference>
<keyword evidence="18" id="KW-1185">Reference proteome</keyword>
<accession>A0A443SF08</accession>
<evidence type="ECO:0000256" key="4">
    <source>
        <dbReference type="ARBA" id="ARBA00022670"/>
    </source>
</evidence>
<gene>
    <name evidence="17" type="ORF">B4U80_02890</name>
</gene>
<dbReference type="Pfam" id="PF17900">
    <property type="entry name" value="Peptidase_M1_N"/>
    <property type="match status" value="1"/>
</dbReference>
<keyword evidence="8 12" id="KW-0482">Metalloprotease</keyword>
<reference evidence="17 18" key="1">
    <citation type="journal article" date="2018" name="Gigascience">
        <title>Genomes of trombidid mites reveal novel predicted allergens and laterally-transferred genes associated with secondary metabolism.</title>
        <authorList>
            <person name="Dong X."/>
            <person name="Chaisiri K."/>
            <person name="Xia D."/>
            <person name="Armstrong S.D."/>
            <person name="Fang Y."/>
            <person name="Donnelly M.J."/>
            <person name="Kadowaki T."/>
            <person name="McGarry J.W."/>
            <person name="Darby A.C."/>
            <person name="Makepeace B.L."/>
        </authorList>
    </citation>
    <scope>NUCLEOTIDE SEQUENCE [LARGE SCALE GENOMIC DNA]</scope>
    <source>
        <strain evidence="17">UoL-UT</strain>
    </source>
</reference>
<evidence type="ECO:0000313" key="17">
    <source>
        <dbReference type="EMBL" id="RWS26100.1"/>
    </source>
</evidence>
<dbReference type="InterPro" id="IPR024571">
    <property type="entry name" value="ERAP1-like_C_dom"/>
</dbReference>
<dbReference type="InterPro" id="IPR027268">
    <property type="entry name" value="Peptidase_M4/M1_CTD_sf"/>
</dbReference>
<dbReference type="GO" id="GO:0005886">
    <property type="term" value="C:plasma membrane"/>
    <property type="evidence" value="ECO:0007669"/>
    <property type="project" value="UniProtKB-SubCell"/>
</dbReference>
<dbReference type="GO" id="GO:0005615">
    <property type="term" value="C:extracellular space"/>
    <property type="evidence" value="ECO:0007669"/>
    <property type="project" value="TreeGrafter"/>
</dbReference>
<dbReference type="FunFam" id="2.60.40.1730:FF:000002">
    <property type="entry name" value="Aminopeptidase"/>
    <property type="match status" value="1"/>
</dbReference>
<evidence type="ECO:0000256" key="13">
    <source>
        <dbReference type="SAM" id="SignalP"/>
    </source>
</evidence>
<dbReference type="InterPro" id="IPR045357">
    <property type="entry name" value="Aminopeptidase_N-like_N"/>
</dbReference>
<feature type="chain" id="PRO_5019123061" description="Aminopeptidase" evidence="13">
    <location>
        <begin position="22"/>
        <end position="887"/>
    </location>
</feature>
<dbReference type="Proteomes" id="UP000288716">
    <property type="component" value="Unassembled WGS sequence"/>
</dbReference>
<dbReference type="STRING" id="299467.A0A443SF08"/>
<dbReference type="Gene3D" id="1.25.50.20">
    <property type="match status" value="1"/>
</dbReference>